<gene>
    <name evidence="9" type="ORF">LX87_01918</name>
</gene>
<dbReference type="PANTHER" id="PTHR30572:SF18">
    <property type="entry name" value="ABC-TYPE MACROLIDE FAMILY EXPORT SYSTEM PERMEASE COMPONENT 2"/>
    <property type="match status" value="1"/>
</dbReference>
<dbReference type="GO" id="GO:0005886">
    <property type="term" value="C:plasma membrane"/>
    <property type="evidence" value="ECO:0007669"/>
    <property type="project" value="UniProtKB-SubCell"/>
</dbReference>
<feature type="transmembrane region" description="Helical" evidence="6">
    <location>
        <begin position="282"/>
        <end position="304"/>
    </location>
</feature>
<evidence type="ECO:0000256" key="5">
    <source>
        <dbReference type="ARBA" id="ARBA00023136"/>
    </source>
</evidence>
<keyword evidence="2" id="KW-1003">Cell membrane</keyword>
<feature type="domain" description="MacB-like periplasmic core" evidence="8">
    <location>
        <begin position="22"/>
        <end position="246"/>
    </location>
</feature>
<name>A0A327X266_LARAB</name>
<feature type="transmembrane region" description="Helical" evidence="6">
    <location>
        <begin position="385"/>
        <end position="412"/>
    </location>
</feature>
<feature type="domain" description="ABC3 transporter permease C-terminal" evidence="7">
    <location>
        <begin position="288"/>
        <end position="408"/>
    </location>
</feature>
<dbReference type="GO" id="GO:0022857">
    <property type="term" value="F:transmembrane transporter activity"/>
    <property type="evidence" value="ECO:0007669"/>
    <property type="project" value="TreeGrafter"/>
</dbReference>
<feature type="transmembrane region" description="Helical" evidence="6">
    <location>
        <begin position="731"/>
        <end position="751"/>
    </location>
</feature>
<dbReference type="Proteomes" id="UP000248790">
    <property type="component" value="Unassembled WGS sequence"/>
</dbReference>
<accession>A0A327X266</accession>
<dbReference type="Pfam" id="PF12704">
    <property type="entry name" value="MacB_PCD"/>
    <property type="match status" value="2"/>
</dbReference>
<feature type="transmembrane region" description="Helical" evidence="6">
    <location>
        <begin position="21"/>
        <end position="45"/>
    </location>
</feature>
<protein>
    <submittedName>
        <fullName evidence="9">Putative permease</fullName>
    </submittedName>
</protein>
<reference evidence="9 10" key="1">
    <citation type="submission" date="2018-06" db="EMBL/GenBank/DDBJ databases">
        <title>Genomic Encyclopedia of Archaeal and Bacterial Type Strains, Phase II (KMG-II): from individual species to whole genera.</title>
        <authorList>
            <person name="Goeker M."/>
        </authorList>
    </citation>
    <scope>NUCLEOTIDE SEQUENCE [LARGE SCALE GENOMIC DNA]</scope>
    <source>
        <strain evidence="9 10">DSM 21851</strain>
    </source>
</reference>
<dbReference type="InterPro" id="IPR003838">
    <property type="entry name" value="ABC3_permease_C"/>
</dbReference>
<evidence type="ECO:0000313" key="9">
    <source>
        <dbReference type="EMBL" id="RAK00220.1"/>
    </source>
</evidence>
<evidence type="ECO:0000256" key="1">
    <source>
        <dbReference type="ARBA" id="ARBA00004651"/>
    </source>
</evidence>
<evidence type="ECO:0000259" key="7">
    <source>
        <dbReference type="Pfam" id="PF02687"/>
    </source>
</evidence>
<keyword evidence="4 6" id="KW-1133">Transmembrane helix</keyword>
<proteinExistence type="predicted"/>
<keyword evidence="5 6" id="KW-0472">Membrane</keyword>
<keyword evidence="3 6" id="KW-0812">Transmembrane</keyword>
<sequence length="799" mass="88794">MLTHYLTLTWRHFWQNRSVNLISIGGLAVGLTSGLIIFLVVNYLFSFDRYHPHLDRSYWIVTDVKGERTTPTDAAPRPLAEVLRRDYPFVESATRLETFFGRTISVPDGKGGWAKKFNEARNICFAEPQYFDLFGIEWVSGHPETALNAPNTIVISERYARKYFDSAPAIGRTLRLDNRINLIVTGVIKNPPANTQLRYDALVSYATIPMQEGAAALEDWVGLQAMCFVRLREGADPQQLQRALPAIGQKYLTANDRAHFAYQMLPLEDLNHERSGTAPRPVLYALIAVGLLLVLAACVNYINLATARALRRSREVGVRKVVGSTRWQLMGQLLLETALITLAAVLLALLLTQLALPVVNQTLASQIEMLSPEISIGDLLEPRAALWFVSLIIVVILSAGFYPALVLAGFDVTKALAGLLATRRTGRFSARQGLIVGQFILAQLFLMAVLVITAQMHHMQTAEWGFRQDNILSVWLPREGTLPLTQLKESWLQQPGVTAVTFGSDPPASPYNRPSPFSYHTATEPEPFETRIRAADENYLPVFGLSLVAGRNFRAADTTGQEVLVNQTLVRQLGTTPQAVVGKRMRVKDADRTIVGVIRDFRSGDLHQPILPVTLIHDVPHSRMAMLSLAPDPSATTLKAIQQVWDKTLPDQVYRADFLSDLFKTFTGAERLIAALVQVFAGIAISMSCLGLYGLVTFMAEVRSKEIGVRRVLGARTGQLLWLFGREFGKLLALGFIIAAPLGWWLMTGWLQQYAHRIPMSGWLLVATLVLTVLITGLTVFRQALRATLANPVHYLRVD</sequence>
<dbReference type="PANTHER" id="PTHR30572">
    <property type="entry name" value="MEMBRANE COMPONENT OF TRANSPORTER-RELATED"/>
    <property type="match status" value="1"/>
</dbReference>
<evidence type="ECO:0000256" key="2">
    <source>
        <dbReference type="ARBA" id="ARBA00022475"/>
    </source>
</evidence>
<comment type="caution">
    <text evidence="9">The sequence shown here is derived from an EMBL/GenBank/DDBJ whole genome shotgun (WGS) entry which is preliminary data.</text>
</comment>
<dbReference type="EMBL" id="QLMC01000002">
    <property type="protein sequence ID" value="RAK00220.1"/>
    <property type="molecule type" value="Genomic_DNA"/>
</dbReference>
<evidence type="ECO:0000256" key="3">
    <source>
        <dbReference type="ARBA" id="ARBA00022692"/>
    </source>
</evidence>
<comment type="subcellular location">
    <subcellularLocation>
        <location evidence="1">Cell membrane</location>
        <topology evidence="1">Multi-pass membrane protein</topology>
    </subcellularLocation>
</comment>
<dbReference type="InterPro" id="IPR025857">
    <property type="entry name" value="MacB_PCD"/>
</dbReference>
<feature type="transmembrane region" description="Helical" evidence="6">
    <location>
        <begin position="672"/>
        <end position="696"/>
    </location>
</feature>
<keyword evidence="10" id="KW-1185">Reference proteome</keyword>
<feature type="transmembrane region" description="Helical" evidence="6">
    <location>
        <begin position="333"/>
        <end position="356"/>
    </location>
</feature>
<feature type="domain" description="MacB-like periplasmic core" evidence="8">
    <location>
        <begin position="447"/>
        <end position="614"/>
    </location>
</feature>
<dbReference type="Pfam" id="PF02687">
    <property type="entry name" value="FtsX"/>
    <property type="match status" value="2"/>
</dbReference>
<evidence type="ECO:0000256" key="6">
    <source>
        <dbReference type="SAM" id="Phobius"/>
    </source>
</evidence>
<dbReference type="InterPro" id="IPR050250">
    <property type="entry name" value="Macrolide_Exporter_MacB"/>
</dbReference>
<evidence type="ECO:0000256" key="4">
    <source>
        <dbReference type="ARBA" id="ARBA00022989"/>
    </source>
</evidence>
<evidence type="ECO:0000313" key="10">
    <source>
        <dbReference type="Proteomes" id="UP000248790"/>
    </source>
</evidence>
<feature type="domain" description="ABC3 transporter permease C-terminal" evidence="7">
    <location>
        <begin position="679"/>
        <end position="788"/>
    </location>
</feature>
<organism evidence="9 10">
    <name type="scientific">Larkinella arboricola</name>
    <dbReference type="NCBI Taxonomy" id="643671"/>
    <lineage>
        <taxon>Bacteria</taxon>
        <taxon>Pseudomonadati</taxon>
        <taxon>Bacteroidota</taxon>
        <taxon>Cytophagia</taxon>
        <taxon>Cytophagales</taxon>
        <taxon>Spirosomataceae</taxon>
        <taxon>Larkinella</taxon>
    </lineage>
</organism>
<dbReference type="RefSeq" id="WP_111627978.1">
    <property type="nucleotide sequence ID" value="NZ_QLMC01000002.1"/>
</dbReference>
<feature type="transmembrane region" description="Helical" evidence="6">
    <location>
        <begin position="763"/>
        <end position="781"/>
    </location>
</feature>
<dbReference type="AlphaFoldDB" id="A0A327X266"/>
<dbReference type="OrthoDB" id="5933722at2"/>
<evidence type="ECO:0000259" key="8">
    <source>
        <dbReference type="Pfam" id="PF12704"/>
    </source>
</evidence>
<feature type="transmembrane region" description="Helical" evidence="6">
    <location>
        <begin position="433"/>
        <end position="452"/>
    </location>
</feature>